<dbReference type="CDD" id="cd06261">
    <property type="entry name" value="TM_PBP2"/>
    <property type="match status" value="1"/>
</dbReference>
<gene>
    <name evidence="9" type="ORF">B4915_01440</name>
</gene>
<keyword evidence="6 7" id="KW-0472">Membrane</keyword>
<dbReference type="PANTHER" id="PTHR43386">
    <property type="entry name" value="OLIGOPEPTIDE TRANSPORT SYSTEM PERMEASE PROTEIN APPC"/>
    <property type="match status" value="1"/>
</dbReference>
<sequence length="301" mass="31842">MNRISAPKTRVVRIARPARAAQPGFFSLYWASGPARFGLVTFAAILLLVALGPVFVPFTPEQIDLSAKGQAPSLVHLMGTDELGRDVLARVLDGGRLTILVALIAVAVAIVVGVVVGAIAGYFGGWVDNVLMRIADVFYSMPALFVVILLVALIGPGFASIILAISAFSWMTTARLLRASILSLKKSDFVQAARGLGASDLRLIVAHILPNALAPIFVAATLGIASAVLTESALSFLGLGFQAPQATWGGLLEEAQRAVISGGQWWRGFFPGVMIFLVILSVNFIGEGLNKAILGRKEHRS</sequence>
<reference evidence="9 10" key="1">
    <citation type="journal article" date="2017" name="New Microbes New Infect">
        <title>Genome sequence of 'Leucobacter massiliensis' sp. nov. isolated from human pharynx after travel to the 2014 Hajj.</title>
        <authorList>
            <person name="Leangapichart T."/>
            <person name="Gautret P."/>
            <person name="Nguyen T.T."/>
            <person name="Armstrong N."/>
            <person name="Rolain J.M."/>
        </authorList>
    </citation>
    <scope>NUCLEOTIDE SEQUENCE [LARGE SCALE GENOMIC DNA]</scope>
    <source>
        <strain evidence="9 10">122RC15</strain>
    </source>
</reference>
<dbReference type="InterPro" id="IPR000515">
    <property type="entry name" value="MetI-like"/>
</dbReference>
<feature type="transmembrane region" description="Helical" evidence="7">
    <location>
        <begin position="143"/>
        <end position="168"/>
    </location>
</feature>
<proteinExistence type="inferred from homology"/>
<feature type="transmembrane region" description="Helical" evidence="7">
    <location>
        <begin position="204"/>
        <end position="229"/>
    </location>
</feature>
<comment type="caution">
    <text evidence="9">The sequence shown here is derived from an EMBL/GenBank/DDBJ whole genome shotgun (WGS) entry which is preliminary data.</text>
</comment>
<evidence type="ECO:0000256" key="6">
    <source>
        <dbReference type="ARBA" id="ARBA00023136"/>
    </source>
</evidence>
<keyword evidence="3" id="KW-1003">Cell membrane</keyword>
<keyword evidence="4 7" id="KW-0812">Transmembrane</keyword>
<keyword evidence="2 7" id="KW-0813">Transport</keyword>
<accession>A0A2S9QRZ5</accession>
<dbReference type="GO" id="GO:0055085">
    <property type="term" value="P:transmembrane transport"/>
    <property type="evidence" value="ECO:0007669"/>
    <property type="project" value="InterPro"/>
</dbReference>
<dbReference type="SUPFAM" id="SSF161098">
    <property type="entry name" value="MetI-like"/>
    <property type="match status" value="1"/>
</dbReference>
<dbReference type="InterPro" id="IPR025966">
    <property type="entry name" value="OppC_N"/>
</dbReference>
<comment type="similarity">
    <text evidence="7">Belongs to the binding-protein-dependent transport system permease family.</text>
</comment>
<evidence type="ECO:0000313" key="10">
    <source>
        <dbReference type="Proteomes" id="UP000238650"/>
    </source>
</evidence>
<evidence type="ECO:0000256" key="4">
    <source>
        <dbReference type="ARBA" id="ARBA00022692"/>
    </source>
</evidence>
<dbReference type="RefSeq" id="WP_105804070.1">
    <property type="nucleotide sequence ID" value="NZ_MWZD01000012.1"/>
</dbReference>
<comment type="subcellular location">
    <subcellularLocation>
        <location evidence="1 7">Cell membrane</location>
        <topology evidence="1 7">Multi-pass membrane protein</topology>
    </subcellularLocation>
</comment>
<evidence type="ECO:0000256" key="2">
    <source>
        <dbReference type="ARBA" id="ARBA00022448"/>
    </source>
</evidence>
<keyword evidence="10" id="KW-1185">Reference proteome</keyword>
<organism evidence="9 10">
    <name type="scientific">Leucobacter massiliensis</name>
    <dbReference type="NCBI Taxonomy" id="1686285"/>
    <lineage>
        <taxon>Bacteria</taxon>
        <taxon>Bacillati</taxon>
        <taxon>Actinomycetota</taxon>
        <taxon>Actinomycetes</taxon>
        <taxon>Micrococcales</taxon>
        <taxon>Microbacteriaceae</taxon>
        <taxon>Leucobacter</taxon>
    </lineage>
</organism>
<feature type="domain" description="ABC transmembrane type-1" evidence="8">
    <location>
        <begin position="95"/>
        <end position="286"/>
    </location>
</feature>
<evidence type="ECO:0000256" key="7">
    <source>
        <dbReference type="RuleBase" id="RU363032"/>
    </source>
</evidence>
<keyword evidence="5 7" id="KW-1133">Transmembrane helix</keyword>
<dbReference type="Pfam" id="PF00528">
    <property type="entry name" value="BPD_transp_1"/>
    <property type="match status" value="1"/>
</dbReference>
<evidence type="ECO:0000256" key="3">
    <source>
        <dbReference type="ARBA" id="ARBA00022475"/>
    </source>
</evidence>
<evidence type="ECO:0000259" key="8">
    <source>
        <dbReference type="PROSITE" id="PS50928"/>
    </source>
</evidence>
<dbReference type="OrthoDB" id="9812701at2"/>
<evidence type="ECO:0000313" key="9">
    <source>
        <dbReference type="EMBL" id="PRI12367.1"/>
    </source>
</evidence>
<evidence type="ECO:0000256" key="1">
    <source>
        <dbReference type="ARBA" id="ARBA00004651"/>
    </source>
</evidence>
<dbReference type="PANTHER" id="PTHR43386:SF23">
    <property type="entry name" value="ABC TRANSPORTER"/>
    <property type="match status" value="1"/>
</dbReference>
<dbReference type="InterPro" id="IPR050366">
    <property type="entry name" value="BP-dependent_transpt_permease"/>
</dbReference>
<dbReference type="PROSITE" id="PS50928">
    <property type="entry name" value="ABC_TM1"/>
    <property type="match status" value="1"/>
</dbReference>
<evidence type="ECO:0000256" key="5">
    <source>
        <dbReference type="ARBA" id="ARBA00022989"/>
    </source>
</evidence>
<dbReference type="Pfam" id="PF12911">
    <property type="entry name" value="OppC_N"/>
    <property type="match status" value="1"/>
</dbReference>
<dbReference type="Proteomes" id="UP000238650">
    <property type="component" value="Unassembled WGS sequence"/>
</dbReference>
<dbReference type="InterPro" id="IPR035906">
    <property type="entry name" value="MetI-like_sf"/>
</dbReference>
<dbReference type="Gene3D" id="1.10.3720.10">
    <property type="entry name" value="MetI-like"/>
    <property type="match status" value="1"/>
</dbReference>
<protein>
    <recommendedName>
        <fullName evidence="8">ABC transmembrane type-1 domain-containing protein</fullName>
    </recommendedName>
</protein>
<feature type="transmembrane region" description="Helical" evidence="7">
    <location>
        <begin position="97"/>
        <end position="123"/>
    </location>
</feature>
<name>A0A2S9QRZ5_9MICO</name>
<feature type="transmembrane region" description="Helical" evidence="7">
    <location>
        <begin position="265"/>
        <end position="286"/>
    </location>
</feature>
<dbReference type="EMBL" id="MWZD01000012">
    <property type="protein sequence ID" value="PRI12367.1"/>
    <property type="molecule type" value="Genomic_DNA"/>
</dbReference>
<dbReference type="GO" id="GO:0005886">
    <property type="term" value="C:plasma membrane"/>
    <property type="evidence" value="ECO:0007669"/>
    <property type="project" value="UniProtKB-SubCell"/>
</dbReference>
<dbReference type="AlphaFoldDB" id="A0A2S9QRZ5"/>
<feature type="transmembrane region" description="Helical" evidence="7">
    <location>
        <begin position="37"/>
        <end position="58"/>
    </location>
</feature>